<dbReference type="InterPro" id="IPR029464">
    <property type="entry name" value="HSDR_N"/>
</dbReference>
<evidence type="ECO:0000259" key="1">
    <source>
        <dbReference type="Pfam" id="PF13588"/>
    </source>
</evidence>
<comment type="caution">
    <text evidence="2">The sequence shown here is derived from an EMBL/GenBank/DDBJ whole genome shotgun (WGS) entry which is preliminary data.</text>
</comment>
<sequence length="193" mass="22840">MSVTNCLTSSKSKKFQIKKLLHPTIRVEYLVFIYCSLTLKNKLNTVQALNFPEYSFRFKNSENKVSIFDPIRKKFVILQPEEWVRQHCVQYLIEVKNYPKSLINVEKELTINSLKKRYDIVVFNPNGSIHLIVECKAPKITINQSTFDQISRYNLELNATYLMVTNGLNHYYCQMDFENECYHFLKDIPNYTS</sequence>
<evidence type="ECO:0000313" key="3">
    <source>
        <dbReference type="Proteomes" id="UP000441333"/>
    </source>
</evidence>
<proteinExistence type="predicted"/>
<accession>A0A6N6MP99</accession>
<protein>
    <submittedName>
        <fullName evidence="2">Type I restriction enzyme HsdR N-terminal domain-containing protein</fullName>
    </submittedName>
</protein>
<dbReference type="EMBL" id="WAAT01000001">
    <property type="protein sequence ID" value="KAB1071874.1"/>
    <property type="molecule type" value="Genomic_DNA"/>
</dbReference>
<gene>
    <name evidence="2" type="ORF">F6U93_00065</name>
</gene>
<dbReference type="Proteomes" id="UP000441333">
    <property type="component" value="Unassembled WGS sequence"/>
</dbReference>
<reference evidence="2 3" key="1">
    <citation type="submission" date="2019-09" db="EMBL/GenBank/DDBJ databases">
        <authorList>
            <person name="Cao W.R."/>
        </authorList>
    </citation>
    <scope>NUCLEOTIDE SEQUENCE [LARGE SCALE GENOMIC DNA]</scope>
    <source>
        <strain evidence="2 3">B1N29</strain>
    </source>
</reference>
<name>A0A6N6MP99_9FLAO</name>
<dbReference type="Pfam" id="PF13588">
    <property type="entry name" value="HSDR_N_2"/>
    <property type="match status" value="1"/>
</dbReference>
<dbReference type="AlphaFoldDB" id="A0A6N6MP99"/>
<feature type="domain" description="Type I restriction enzyme R protein N-terminal" evidence="1">
    <location>
        <begin position="80"/>
        <end position="189"/>
    </location>
</feature>
<organism evidence="2 3">
    <name type="scientific">Pseudotamlana haliotis</name>
    <dbReference type="NCBI Taxonomy" id="2614804"/>
    <lineage>
        <taxon>Bacteria</taxon>
        <taxon>Pseudomonadati</taxon>
        <taxon>Bacteroidota</taxon>
        <taxon>Flavobacteriia</taxon>
        <taxon>Flavobacteriales</taxon>
        <taxon>Flavobacteriaceae</taxon>
        <taxon>Pseudotamlana</taxon>
    </lineage>
</organism>
<evidence type="ECO:0000313" key="2">
    <source>
        <dbReference type="EMBL" id="KAB1071874.1"/>
    </source>
</evidence>
<keyword evidence="3" id="KW-1185">Reference proteome</keyword>